<dbReference type="InterPro" id="IPR050256">
    <property type="entry name" value="Glycosyltransferase_2"/>
</dbReference>
<dbReference type="AlphaFoldDB" id="A0A0G1DAX7"/>
<comment type="cofactor">
    <cofactor evidence="1">
        <name>Mg(2+)</name>
        <dbReference type="ChEBI" id="CHEBI:18420"/>
    </cofactor>
</comment>
<gene>
    <name evidence="7" type="ORF">UV68_C0002G0022</name>
</gene>
<evidence type="ECO:0000256" key="2">
    <source>
        <dbReference type="ARBA" id="ARBA00006739"/>
    </source>
</evidence>
<sequence length="375" mass="42927">MKEQFLQNYLESSANILSENDRLPRLSEDINISIVVPAYNEESYIGTLLECLNDQIFDHKFELIIVDNGSTDQTAEVVGSFSFNSENRVCVVNERNIGAGRARKTGVDEIIRRVLDRGGEIPKRHFIVLTDADTQPGKTWLSKMYEQMSKSSQSILVSGNYHASPETDEIVEKEIGIKNYFLSFSRVSELLDLSIGQIRMRGPNSGFEIECYAKAGGFRQPLDVRGNTAPRECFDLVQRVNEIGAPVEHFEYSIITSQRRKLFELINEISTYDMVEDNTGRFLSNRDDENMLLNYALKNVPDDRWIEYQESILCRIVINSLLNPLLSMSTKNIQNRVNLDFWTELMRDVSVLDARSLSEKWASVIARELLLRISQ</sequence>
<keyword evidence="4 7" id="KW-0808">Transferase</keyword>
<comment type="similarity">
    <text evidence="2">Belongs to the glycosyltransferase 2 family.</text>
</comment>
<evidence type="ECO:0000256" key="5">
    <source>
        <dbReference type="ARBA" id="ARBA00022842"/>
    </source>
</evidence>
<comment type="caution">
    <text evidence="7">The sequence shown here is derived from an EMBL/GenBank/DDBJ whole genome shotgun (WGS) entry which is preliminary data.</text>
</comment>
<dbReference type="Proteomes" id="UP000033980">
    <property type="component" value="Unassembled WGS sequence"/>
</dbReference>
<evidence type="ECO:0000256" key="1">
    <source>
        <dbReference type="ARBA" id="ARBA00001946"/>
    </source>
</evidence>
<keyword evidence="3" id="KW-0328">Glycosyltransferase</keyword>
<dbReference type="InterPro" id="IPR029044">
    <property type="entry name" value="Nucleotide-diphossugar_trans"/>
</dbReference>
<evidence type="ECO:0000313" key="8">
    <source>
        <dbReference type="Proteomes" id="UP000033980"/>
    </source>
</evidence>
<proteinExistence type="inferred from homology"/>
<evidence type="ECO:0000313" key="7">
    <source>
        <dbReference type="EMBL" id="KKS94822.1"/>
    </source>
</evidence>
<evidence type="ECO:0000256" key="3">
    <source>
        <dbReference type="ARBA" id="ARBA00022676"/>
    </source>
</evidence>
<dbReference type="Gene3D" id="3.90.550.10">
    <property type="entry name" value="Spore Coat Polysaccharide Biosynthesis Protein SpsA, Chain A"/>
    <property type="match status" value="1"/>
</dbReference>
<dbReference type="Pfam" id="PF00535">
    <property type="entry name" value="Glycos_transf_2"/>
    <property type="match status" value="1"/>
</dbReference>
<dbReference type="SUPFAM" id="SSF53448">
    <property type="entry name" value="Nucleotide-diphospho-sugar transferases"/>
    <property type="match status" value="1"/>
</dbReference>
<evidence type="ECO:0000259" key="6">
    <source>
        <dbReference type="Pfam" id="PF00535"/>
    </source>
</evidence>
<dbReference type="InterPro" id="IPR001173">
    <property type="entry name" value="Glyco_trans_2-like"/>
</dbReference>
<name>A0A0G1DAX7_9BACT</name>
<feature type="domain" description="Glycosyltransferase 2-like" evidence="6">
    <location>
        <begin position="33"/>
        <end position="176"/>
    </location>
</feature>
<organism evidence="7 8">
    <name type="scientific">Candidatus Collierbacteria bacterium GW2011_GWC2_43_12</name>
    <dbReference type="NCBI Taxonomy" id="1618390"/>
    <lineage>
        <taxon>Bacteria</taxon>
        <taxon>Candidatus Collieribacteriota</taxon>
    </lineage>
</organism>
<dbReference type="EMBL" id="LCFK01000002">
    <property type="protein sequence ID" value="KKS94822.1"/>
    <property type="molecule type" value="Genomic_DNA"/>
</dbReference>
<reference evidence="7 8" key="1">
    <citation type="journal article" date="2015" name="Nature">
        <title>rRNA introns, odd ribosomes, and small enigmatic genomes across a large radiation of phyla.</title>
        <authorList>
            <person name="Brown C.T."/>
            <person name="Hug L.A."/>
            <person name="Thomas B.C."/>
            <person name="Sharon I."/>
            <person name="Castelle C.J."/>
            <person name="Singh A."/>
            <person name="Wilkins M.J."/>
            <person name="Williams K.H."/>
            <person name="Banfield J.F."/>
        </authorList>
    </citation>
    <scope>NUCLEOTIDE SEQUENCE [LARGE SCALE GENOMIC DNA]</scope>
</reference>
<evidence type="ECO:0000256" key="4">
    <source>
        <dbReference type="ARBA" id="ARBA00022679"/>
    </source>
</evidence>
<keyword evidence="5" id="KW-0460">Magnesium</keyword>
<dbReference type="CDD" id="cd00761">
    <property type="entry name" value="Glyco_tranf_GTA_type"/>
    <property type="match status" value="1"/>
</dbReference>
<accession>A0A0G1DAX7</accession>
<dbReference type="PANTHER" id="PTHR48090">
    <property type="entry name" value="UNDECAPRENYL-PHOSPHATE 4-DEOXY-4-FORMAMIDO-L-ARABINOSE TRANSFERASE-RELATED"/>
    <property type="match status" value="1"/>
</dbReference>
<protein>
    <submittedName>
        <fullName evidence="7">Glycosyl transferase family 2</fullName>
    </submittedName>
</protein>
<dbReference type="PANTHER" id="PTHR48090:SF10">
    <property type="entry name" value="GLUCOSYL-3-PHOSPHOGLYCERATE SYNTHASE"/>
    <property type="match status" value="1"/>
</dbReference>
<dbReference type="GO" id="GO:0016757">
    <property type="term" value="F:glycosyltransferase activity"/>
    <property type="evidence" value="ECO:0007669"/>
    <property type="project" value="UniProtKB-KW"/>
</dbReference>